<dbReference type="RefSeq" id="WP_099618072.1">
    <property type="nucleotide sequence ID" value="NZ_KZ319340.1"/>
</dbReference>
<proteinExistence type="predicted"/>
<evidence type="ECO:0000256" key="1">
    <source>
        <dbReference type="SAM" id="MobiDB-lite"/>
    </source>
</evidence>
<sequence>MPKQSPALLRSAAIAMLLALFTIFSVSSHAQSLSDQKISSFIESLKAAEKLEPEFEDLSDEMDGEDDGTMPDFSRIFSDSLDELKGHEAYSRLEELARDHGFSNLEEWASTGDRVFQAWMAIEMEQQNPAARQEMNAALAEIENNPDMTAEQKAQMRAMMESAMGAMQSASNAPPEDVEAVRPHADALRRLSDDQN</sequence>
<protein>
    <submittedName>
        <fullName evidence="3">Uncharacterized protein</fullName>
    </submittedName>
</protein>
<dbReference type="EMBL" id="NTFI01000002">
    <property type="protein sequence ID" value="PHQ25974.1"/>
    <property type="molecule type" value="Genomic_DNA"/>
</dbReference>
<dbReference type="OrthoDB" id="6365487at2"/>
<evidence type="ECO:0000256" key="2">
    <source>
        <dbReference type="SAM" id="SignalP"/>
    </source>
</evidence>
<keyword evidence="4" id="KW-1185">Reference proteome</keyword>
<organism evidence="3 4">
    <name type="scientific">Marinobacter guineae</name>
    <dbReference type="NCBI Taxonomy" id="432303"/>
    <lineage>
        <taxon>Bacteria</taxon>
        <taxon>Pseudomonadati</taxon>
        <taxon>Pseudomonadota</taxon>
        <taxon>Gammaproteobacteria</taxon>
        <taxon>Pseudomonadales</taxon>
        <taxon>Marinobacteraceae</taxon>
        <taxon>Marinobacter</taxon>
    </lineage>
</organism>
<feature type="region of interest" description="Disordered" evidence="1">
    <location>
        <begin position="164"/>
        <end position="196"/>
    </location>
</feature>
<feature type="compositionally biased region" description="Basic and acidic residues" evidence="1">
    <location>
        <begin position="179"/>
        <end position="196"/>
    </location>
</feature>
<name>A0A2G1VGX7_9GAMM</name>
<gene>
    <name evidence="3" type="ORF">CLH62_10300</name>
</gene>
<dbReference type="Proteomes" id="UP000229044">
    <property type="component" value="Unassembled WGS sequence"/>
</dbReference>
<evidence type="ECO:0000313" key="3">
    <source>
        <dbReference type="EMBL" id="PHQ25974.1"/>
    </source>
</evidence>
<evidence type="ECO:0000313" key="4">
    <source>
        <dbReference type="Proteomes" id="UP000229044"/>
    </source>
</evidence>
<keyword evidence="2" id="KW-0732">Signal</keyword>
<feature type="signal peptide" evidence="2">
    <location>
        <begin position="1"/>
        <end position="30"/>
    </location>
</feature>
<comment type="caution">
    <text evidence="3">The sequence shown here is derived from an EMBL/GenBank/DDBJ whole genome shotgun (WGS) entry which is preliminary data.</text>
</comment>
<accession>A0A2G1VGX7</accession>
<reference evidence="3 4" key="1">
    <citation type="submission" date="2017-09" db="EMBL/GenBank/DDBJ databases">
        <title>The draft genome sequences of Marinobacter guineae M3B.</title>
        <authorList>
            <person name="Cao J."/>
        </authorList>
    </citation>
    <scope>NUCLEOTIDE SEQUENCE [LARGE SCALE GENOMIC DNA]</scope>
    <source>
        <strain evidence="3 4">M3B</strain>
    </source>
</reference>
<feature type="chain" id="PRO_5013780399" evidence="2">
    <location>
        <begin position="31"/>
        <end position="196"/>
    </location>
</feature>
<dbReference type="AlphaFoldDB" id="A0A2G1VGX7"/>